<feature type="domain" description="Coenzyme Q-binding protein COQ10 START" evidence="1">
    <location>
        <begin position="10"/>
        <end position="119"/>
    </location>
</feature>
<dbReference type="EMBL" id="JAUQUB010000002">
    <property type="protein sequence ID" value="MDO7882610.1"/>
    <property type="molecule type" value="Genomic_DNA"/>
</dbReference>
<dbReference type="InterPro" id="IPR047137">
    <property type="entry name" value="ORF3"/>
</dbReference>
<dbReference type="CDD" id="cd07817">
    <property type="entry name" value="SRPBCC_8"/>
    <property type="match status" value="1"/>
</dbReference>
<evidence type="ECO:0000313" key="3">
    <source>
        <dbReference type="Proteomes" id="UP001241072"/>
    </source>
</evidence>
<dbReference type="Gene3D" id="3.30.530.20">
    <property type="match status" value="1"/>
</dbReference>
<protein>
    <submittedName>
        <fullName evidence="2">SRPBCC family protein</fullName>
    </submittedName>
</protein>
<dbReference type="SUPFAM" id="SSF55961">
    <property type="entry name" value="Bet v1-like"/>
    <property type="match status" value="1"/>
</dbReference>
<name>A0ABT9BT63_9MICO</name>
<dbReference type="RefSeq" id="WP_305003043.1">
    <property type="nucleotide sequence ID" value="NZ_JAUQUB010000002.1"/>
</dbReference>
<dbReference type="Pfam" id="PF03364">
    <property type="entry name" value="Polyketide_cyc"/>
    <property type="match status" value="1"/>
</dbReference>
<reference evidence="2 3" key="1">
    <citation type="submission" date="2023-07" db="EMBL/GenBank/DDBJ databases">
        <title>Protaetiibacter sp. nov WY-16 isolated from soil.</title>
        <authorList>
            <person name="Liu B."/>
            <person name="Wan Y."/>
        </authorList>
    </citation>
    <scope>NUCLEOTIDE SEQUENCE [LARGE SCALE GENOMIC DNA]</scope>
    <source>
        <strain evidence="2 3">WY-16</strain>
    </source>
</reference>
<dbReference type="InterPro" id="IPR005031">
    <property type="entry name" value="COQ10_START"/>
</dbReference>
<dbReference type="PANTHER" id="PTHR33824:SF7">
    <property type="entry name" value="POLYKETIDE CYCLASE_DEHYDRASE AND LIPID TRANSPORT SUPERFAMILY PROTEIN"/>
    <property type="match status" value="1"/>
</dbReference>
<sequence>MAQVVETIDIEVPVSVAYNQWTQFESFPEFLPEVQSVVQLDDVRNAWSVNVGGATREFETVITEQLPDDRIAWTSTGGDVDHGGVVTFHKLSETSTRVAAQIDWEPESAVEKIGAALNIPSTAVKHALSKFKDYVERHGADGAWRGTVEN</sequence>
<accession>A0ABT9BT63</accession>
<evidence type="ECO:0000259" key="1">
    <source>
        <dbReference type="Pfam" id="PF03364"/>
    </source>
</evidence>
<dbReference type="Proteomes" id="UP001241072">
    <property type="component" value="Unassembled WGS sequence"/>
</dbReference>
<evidence type="ECO:0000313" key="2">
    <source>
        <dbReference type="EMBL" id="MDO7882610.1"/>
    </source>
</evidence>
<keyword evidence="3" id="KW-1185">Reference proteome</keyword>
<dbReference type="InterPro" id="IPR023393">
    <property type="entry name" value="START-like_dom_sf"/>
</dbReference>
<proteinExistence type="predicted"/>
<gene>
    <name evidence="2" type="ORF">Q5716_10270</name>
</gene>
<organism evidence="2 3">
    <name type="scientific">Antiquaquibacter soli</name>
    <dbReference type="NCBI Taxonomy" id="3064523"/>
    <lineage>
        <taxon>Bacteria</taxon>
        <taxon>Bacillati</taxon>
        <taxon>Actinomycetota</taxon>
        <taxon>Actinomycetes</taxon>
        <taxon>Micrococcales</taxon>
        <taxon>Microbacteriaceae</taxon>
        <taxon>Antiquaquibacter</taxon>
    </lineage>
</organism>
<dbReference type="PANTHER" id="PTHR33824">
    <property type="entry name" value="POLYKETIDE CYCLASE/DEHYDRASE AND LIPID TRANSPORT SUPERFAMILY PROTEIN"/>
    <property type="match status" value="1"/>
</dbReference>
<comment type="caution">
    <text evidence="2">The sequence shown here is derived from an EMBL/GenBank/DDBJ whole genome shotgun (WGS) entry which is preliminary data.</text>
</comment>